<dbReference type="EMBL" id="LDPH01000028">
    <property type="protein sequence ID" value="KLV22861.1"/>
    <property type="molecule type" value="Genomic_DNA"/>
</dbReference>
<accession>A0A0J1IA72</accession>
<dbReference type="Proteomes" id="UP000036045">
    <property type="component" value="Unassembled WGS sequence"/>
</dbReference>
<gene>
    <name evidence="1" type="ORF">ABW02_20450</name>
</gene>
<sequence length="97" mass="11527">MKRVGYLTKKTSKGKVYLYIRKSYREGKKVKHQYIYGFGPIETAKEKLYKIFEEEIEFPKELKINGFNLDDVYDWILTLETGVTKSGRLFDIGCFRK</sequence>
<dbReference type="AlphaFoldDB" id="A0A0J1IA72"/>
<proteinExistence type="predicted"/>
<protein>
    <submittedName>
        <fullName evidence="1">Uncharacterized protein</fullName>
    </submittedName>
</protein>
<name>A0A0J1IA72_NIACI</name>
<comment type="caution">
    <text evidence="1">The sequence shown here is derived from an EMBL/GenBank/DDBJ whole genome shotgun (WGS) entry which is preliminary data.</text>
</comment>
<evidence type="ECO:0000313" key="1">
    <source>
        <dbReference type="EMBL" id="KLV22861.1"/>
    </source>
</evidence>
<dbReference type="OrthoDB" id="2936917at2"/>
<dbReference type="RefSeq" id="WP_047944123.1">
    <property type="nucleotide sequence ID" value="NZ_CP053316.1"/>
</dbReference>
<dbReference type="PATRIC" id="fig|1397.4.peg.2849"/>
<evidence type="ECO:0000313" key="2">
    <source>
        <dbReference type="Proteomes" id="UP000036045"/>
    </source>
</evidence>
<reference evidence="1 2" key="1">
    <citation type="submission" date="2015-05" db="EMBL/GenBank/DDBJ databases">
        <title>Whole genome sequence and identification of bacterial endophytes from Costus igneus.</title>
        <authorList>
            <person name="Lee Y.P."/>
            <person name="Gan H.M."/>
            <person name="Eng W."/>
            <person name="Wheatley M.S."/>
            <person name="Caraballo A."/>
            <person name="Polter S."/>
            <person name="Savka M.A."/>
            <person name="Hudson A.O."/>
        </authorList>
    </citation>
    <scope>NUCLEOTIDE SEQUENCE [LARGE SCALE GENOMIC DNA]</scope>
    <source>
        <strain evidence="1 2">RIT379</strain>
    </source>
</reference>
<organism evidence="1 2">
    <name type="scientific">Niallia circulans</name>
    <name type="common">Bacillus circulans</name>
    <dbReference type="NCBI Taxonomy" id="1397"/>
    <lineage>
        <taxon>Bacteria</taxon>
        <taxon>Bacillati</taxon>
        <taxon>Bacillota</taxon>
        <taxon>Bacilli</taxon>
        <taxon>Bacillales</taxon>
        <taxon>Bacillaceae</taxon>
        <taxon>Niallia</taxon>
    </lineage>
</organism>
<keyword evidence="2" id="KW-1185">Reference proteome</keyword>